<dbReference type="PROSITE" id="PS51257">
    <property type="entry name" value="PROKAR_LIPOPROTEIN"/>
    <property type="match status" value="1"/>
</dbReference>
<dbReference type="PANTHER" id="PTHR30203:SF33">
    <property type="entry name" value="BLR4455 PROTEIN"/>
    <property type="match status" value="1"/>
</dbReference>
<keyword evidence="2" id="KW-0472">Membrane</keyword>
<dbReference type="InterPro" id="IPR010131">
    <property type="entry name" value="MdtP/NodT-like"/>
</dbReference>
<dbReference type="EMBL" id="SRIO01000008">
    <property type="protein sequence ID" value="TFZ82571.1"/>
    <property type="molecule type" value="Genomic_DNA"/>
</dbReference>
<name>A0A4Z0F8F3_9GAMM</name>
<protein>
    <submittedName>
        <fullName evidence="3">Efflux transporter outer membrane subunit</fullName>
    </submittedName>
</protein>
<proteinExistence type="inferred from homology"/>
<dbReference type="PANTHER" id="PTHR30203">
    <property type="entry name" value="OUTER MEMBRANE CATION EFFLUX PROTEIN"/>
    <property type="match status" value="1"/>
</dbReference>
<keyword evidence="2" id="KW-0449">Lipoprotein</keyword>
<dbReference type="GO" id="GO:0015562">
    <property type="term" value="F:efflux transmembrane transporter activity"/>
    <property type="evidence" value="ECO:0007669"/>
    <property type="project" value="InterPro"/>
</dbReference>
<dbReference type="NCBIfam" id="TIGR01845">
    <property type="entry name" value="outer_NodT"/>
    <property type="match status" value="1"/>
</dbReference>
<comment type="subcellular location">
    <subcellularLocation>
        <location evidence="2">Cell outer membrane</location>
        <topology evidence="2">Lipid-anchor</topology>
    </subcellularLocation>
</comment>
<evidence type="ECO:0000256" key="1">
    <source>
        <dbReference type="ARBA" id="ARBA00007613"/>
    </source>
</evidence>
<accession>A0A4Z0F8F3</accession>
<dbReference type="Gene3D" id="1.20.1600.10">
    <property type="entry name" value="Outer membrane efflux proteins (OEP)"/>
    <property type="match status" value="1"/>
</dbReference>
<dbReference type="InterPro" id="IPR003423">
    <property type="entry name" value="OMP_efflux"/>
</dbReference>
<evidence type="ECO:0000313" key="3">
    <source>
        <dbReference type="EMBL" id="TFZ82571.1"/>
    </source>
</evidence>
<organism evidence="3 4">
    <name type="scientific">Candidatus Macondimonas diazotrophica</name>
    <dbReference type="NCBI Taxonomy" id="2305248"/>
    <lineage>
        <taxon>Bacteria</taxon>
        <taxon>Pseudomonadati</taxon>
        <taxon>Pseudomonadota</taxon>
        <taxon>Gammaproteobacteria</taxon>
        <taxon>Chromatiales</taxon>
        <taxon>Ectothiorhodospiraceae</taxon>
        <taxon>Candidatus Macondimonas</taxon>
    </lineage>
</organism>
<dbReference type="Proteomes" id="UP000297890">
    <property type="component" value="Unassembled WGS sequence"/>
</dbReference>
<dbReference type="AlphaFoldDB" id="A0A4Z0F8F3"/>
<evidence type="ECO:0000256" key="2">
    <source>
        <dbReference type="RuleBase" id="RU362097"/>
    </source>
</evidence>
<dbReference type="OrthoDB" id="9770517at2"/>
<keyword evidence="2" id="KW-0812">Transmembrane</keyword>
<evidence type="ECO:0000313" key="4">
    <source>
        <dbReference type="Proteomes" id="UP000297890"/>
    </source>
</evidence>
<dbReference type="Gene3D" id="2.20.200.10">
    <property type="entry name" value="Outer membrane efflux proteins (OEP)"/>
    <property type="match status" value="1"/>
</dbReference>
<dbReference type="GO" id="GO:0009279">
    <property type="term" value="C:cell outer membrane"/>
    <property type="evidence" value="ECO:0007669"/>
    <property type="project" value="UniProtKB-SubCell"/>
</dbReference>
<keyword evidence="2" id="KW-0564">Palmitate</keyword>
<keyword evidence="2" id="KW-1134">Transmembrane beta strand</keyword>
<comment type="caution">
    <text evidence="3">The sequence shown here is derived from an EMBL/GenBank/DDBJ whole genome shotgun (WGS) entry which is preliminary data.</text>
</comment>
<gene>
    <name evidence="3" type="ORF">E4680_07645</name>
</gene>
<dbReference type="SUPFAM" id="SSF56954">
    <property type="entry name" value="Outer membrane efflux proteins (OEP)"/>
    <property type="match status" value="1"/>
</dbReference>
<comment type="similarity">
    <text evidence="1 2">Belongs to the outer membrane factor (OMF) (TC 1.B.17) family.</text>
</comment>
<reference evidence="3 4" key="1">
    <citation type="journal article" date="2019" name="ISME J.">
        <title>Candidatus Macondimonas diazotrophica, a novel gammaproteobacterial genus dominating crude-oil-contaminated coastal sediments.</title>
        <authorList>
            <person name="Karthikeyan S."/>
            <person name="Konstantinidis K."/>
        </authorList>
    </citation>
    <scope>NUCLEOTIDE SEQUENCE [LARGE SCALE GENOMIC DNA]</scope>
    <source>
        <strain evidence="3 4">KTK01</strain>
    </source>
</reference>
<dbReference type="Pfam" id="PF02321">
    <property type="entry name" value="OEP"/>
    <property type="match status" value="2"/>
</dbReference>
<sequence>MVKHVLSFLLVLTVSGCVLGPDHVRPDTDLPSGWAAVAAQDAPEAPIDPHWWRRFDDPVLTALIEEALQHNADLSLAAARIAEARAVLNLRDAERYPLLGAQASGARQQGSEETALPSSGAIYNDFSLGAVLRYEVDLWGRLARSSEAARAQLLAGVATQDAVRLAVAADVAAGYFNLRALDLQMNIAERTVQTRQDSYRFQESRYRNGAISQLAFRQAESELAAAQAELPALRQQHTLQRNALSILLGRTPREIVETSISGGRAIEAFAVLPEVPMGLPSSLLMRRPDIRAAEEQLRAANAQIGVARAAYFPSLSLTGLFGVQSDALSDLFSAPAKTWQFGGDLAAPILDFGRTRANVRAAEARREQALVNYQQTVRTAFREVLDALESRRAASERLAAQDRQIKALRETTRLAQRRFDEGYSDYLEVLDAQRTLFTVELAQVNTQQQRLRALVNLYKALGGGWQWPEADQHG</sequence>
<dbReference type="RefSeq" id="WP_135281817.1">
    <property type="nucleotide sequence ID" value="NZ_SRIO01000008.1"/>
</dbReference>
<keyword evidence="4" id="KW-1185">Reference proteome</keyword>